<protein>
    <submittedName>
        <fullName evidence="3">DUF1772 domain-containing protein</fullName>
    </submittedName>
</protein>
<gene>
    <name evidence="3" type="ORF">O3W52_03455</name>
</gene>
<feature type="transmembrane region" description="Helical" evidence="1">
    <location>
        <begin position="133"/>
        <end position="153"/>
    </location>
</feature>
<evidence type="ECO:0000256" key="1">
    <source>
        <dbReference type="SAM" id="Phobius"/>
    </source>
</evidence>
<reference evidence="3" key="1">
    <citation type="submission" date="2022-10" db="EMBL/GenBank/DDBJ databases">
        <title>Whole genome sequencing of three plant growth promoting bacteria isolated from Vachellia tortilis subsp. raddiana in Morocco.</title>
        <authorList>
            <person name="Hnini M."/>
            <person name="Zouagui R."/>
            <person name="Zouagui H."/>
            <person name="Chemao Elfihri M.-W."/>
            <person name="Ibrahimi A."/>
            <person name="Sbabou L."/>
            <person name="Aurag J."/>
        </authorList>
    </citation>
    <scope>NUCLEOTIDE SEQUENCE</scope>
    <source>
        <strain evidence="3">LMR678</strain>
    </source>
</reference>
<sequence length="161" mass="17293">MILYLTALASLLLTALSLGPSFAHVLEAPPRLTVWSPELWREATVFNGQFELFARIGGPLDVAAILMAGLLTCLLARERPAFWFALTGTCLLALGLMAWFTVVAPANAVLASWTPGPIPADFASIRLRWETGHMVVAAAKLLAFASISMAVLAPRLPARHT</sequence>
<keyword evidence="4" id="KW-1185">Reference proteome</keyword>
<keyword evidence="2" id="KW-0732">Signal</keyword>
<accession>A0ABT4KB14</accession>
<feature type="chain" id="PRO_5047057540" evidence="2">
    <location>
        <begin position="24"/>
        <end position="161"/>
    </location>
</feature>
<feature type="transmembrane region" description="Helical" evidence="1">
    <location>
        <begin position="56"/>
        <end position="76"/>
    </location>
</feature>
<evidence type="ECO:0000256" key="2">
    <source>
        <dbReference type="SAM" id="SignalP"/>
    </source>
</evidence>
<proteinExistence type="predicted"/>
<name>A0ABT4KB14_9HYPH</name>
<evidence type="ECO:0000313" key="4">
    <source>
        <dbReference type="Proteomes" id="UP001079430"/>
    </source>
</evidence>
<comment type="caution">
    <text evidence="3">The sequence shown here is derived from an EMBL/GenBank/DDBJ whole genome shotgun (WGS) entry which is preliminary data.</text>
</comment>
<feature type="signal peptide" evidence="2">
    <location>
        <begin position="1"/>
        <end position="23"/>
    </location>
</feature>
<dbReference type="RefSeq" id="WP_269275544.1">
    <property type="nucleotide sequence ID" value="NZ_JAPVOI010000003.1"/>
</dbReference>
<evidence type="ECO:0000313" key="3">
    <source>
        <dbReference type="EMBL" id="MCZ4089152.1"/>
    </source>
</evidence>
<feature type="transmembrane region" description="Helical" evidence="1">
    <location>
        <begin position="83"/>
        <end position="113"/>
    </location>
</feature>
<keyword evidence="1" id="KW-1133">Transmembrane helix</keyword>
<dbReference type="Proteomes" id="UP001079430">
    <property type="component" value="Unassembled WGS sequence"/>
</dbReference>
<keyword evidence="1" id="KW-0472">Membrane</keyword>
<dbReference type="EMBL" id="JAPVOI010000003">
    <property type="protein sequence ID" value="MCZ4089152.1"/>
    <property type="molecule type" value="Genomic_DNA"/>
</dbReference>
<keyword evidence="1" id="KW-0812">Transmembrane</keyword>
<organism evidence="3 4">
    <name type="scientific">Sinorhizobium psoraleae</name>
    <dbReference type="NCBI Taxonomy" id="520838"/>
    <lineage>
        <taxon>Bacteria</taxon>
        <taxon>Pseudomonadati</taxon>
        <taxon>Pseudomonadota</taxon>
        <taxon>Alphaproteobacteria</taxon>
        <taxon>Hyphomicrobiales</taxon>
        <taxon>Rhizobiaceae</taxon>
        <taxon>Sinorhizobium/Ensifer group</taxon>
        <taxon>Sinorhizobium</taxon>
    </lineage>
</organism>